<feature type="domain" description="Tail sheath protein C-terminal" evidence="3">
    <location>
        <begin position="459"/>
        <end position="564"/>
    </location>
</feature>
<sequence length="573" mass="59852">MPEYLAPAVFVEETSFRAKSIEGVGTSTCAFVGMTARGPVSLEPSDPTPPLLTSFADYERYYGGVDDLTIAGNPARNYLALAAQAFFNNGGGRLYVARILGAAAAAGAGIVLNSGSPAAAKKLTLSARTAAGAKIAGSDANFRVTIVESALPTTKKLALKQPAGTLVLVGTDVFVVGTTDVIAATDDACSILSYSVLVEDPTGPVYEAGGLGAHSKHPRFLNAVLGAKPASASDALTNPIILDVGTGASAAEVRAALINTATNGVRVVLLTGGSDGTGGPSSADYETALDSLLALEDVSIVAAPGASSFAAPLPAAVNQSLIGHAEARRAYRIAVLDTPPGLEVTADPSVKSLKSLIDSKYAALYYPWITIANPLAATDPSQPSLIDVPPSGAVCGIYARNDVQRGVWKAPANETVTGALALQRDVRFGEQEVLNPLGINCIRALSGRGIRVWGARTISSDPEWKYVNIRRYFLYLEASIDRGTQWAVFEPNGEALWANVRTTVSDFLYNEWVSGALLGTSPKEAFFVRCDRTTMTQNDLDNGRLICLVGVAAIKPAEFVIFRIGQKTADARG</sequence>
<dbReference type="RefSeq" id="WP_135964187.1">
    <property type="nucleotide sequence ID" value="NZ_SRXT01000004.1"/>
</dbReference>
<evidence type="ECO:0000259" key="3">
    <source>
        <dbReference type="Pfam" id="PF17482"/>
    </source>
</evidence>
<dbReference type="Pfam" id="PF17482">
    <property type="entry name" value="Phage_sheath_1C"/>
    <property type="match status" value="1"/>
</dbReference>
<dbReference type="Proteomes" id="UP000306147">
    <property type="component" value="Unassembled WGS sequence"/>
</dbReference>
<protein>
    <submittedName>
        <fullName evidence="4">Phage tail sheath family protein</fullName>
    </submittedName>
</protein>
<dbReference type="OrthoDB" id="9767864at2"/>
<proteinExistence type="inferred from homology"/>
<keyword evidence="5" id="KW-1185">Reference proteome</keyword>
<gene>
    <name evidence="4" type="ORF">E5A73_12775</name>
</gene>
<reference evidence="4 5" key="1">
    <citation type="submission" date="2019-04" db="EMBL/GenBank/DDBJ databases">
        <title>Sphingomonas psychrotolerans sp. nov., isolated from soil in the Tianshan Mountains, Xinjiang, China.</title>
        <authorList>
            <person name="Luo Y."/>
            <person name="Sheng H."/>
        </authorList>
    </citation>
    <scope>NUCLEOTIDE SEQUENCE [LARGE SCALE GENOMIC DNA]</scope>
    <source>
        <strain evidence="4 5">ZFGT-11</strain>
    </source>
</reference>
<name>A0A4S1XBF8_9SPHN</name>
<evidence type="ECO:0000313" key="5">
    <source>
        <dbReference type="Proteomes" id="UP000306147"/>
    </source>
</evidence>
<feature type="domain" description="Tail sheath protein subtilisin-like" evidence="2">
    <location>
        <begin position="278"/>
        <end position="457"/>
    </location>
</feature>
<evidence type="ECO:0000256" key="1">
    <source>
        <dbReference type="ARBA" id="ARBA00008005"/>
    </source>
</evidence>
<dbReference type="InterPro" id="IPR020287">
    <property type="entry name" value="Tail_sheath_C"/>
</dbReference>
<dbReference type="AlphaFoldDB" id="A0A4S1XBF8"/>
<dbReference type="EMBL" id="SRXT01000004">
    <property type="protein sequence ID" value="TGX53684.1"/>
    <property type="molecule type" value="Genomic_DNA"/>
</dbReference>
<dbReference type="InterPro" id="IPR052042">
    <property type="entry name" value="Tail_sheath_structural"/>
</dbReference>
<comment type="caution">
    <text evidence="4">The sequence shown here is derived from an EMBL/GenBank/DDBJ whole genome shotgun (WGS) entry which is preliminary data.</text>
</comment>
<evidence type="ECO:0000313" key="4">
    <source>
        <dbReference type="EMBL" id="TGX53684.1"/>
    </source>
</evidence>
<organism evidence="4 5">
    <name type="scientific">Sphingomonas gei</name>
    <dbReference type="NCBI Taxonomy" id="1395960"/>
    <lineage>
        <taxon>Bacteria</taxon>
        <taxon>Pseudomonadati</taxon>
        <taxon>Pseudomonadota</taxon>
        <taxon>Alphaproteobacteria</taxon>
        <taxon>Sphingomonadales</taxon>
        <taxon>Sphingomonadaceae</taxon>
        <taxon>Sphingomonas</taxon>
    </lineage>
</organism>
<dbReference type="PANTHER" id="PTHR35861">
    <property type="match status" value="1"/>
</dbReference>
<dbReference type="Pfam" id="PF04984">
    <property type="entry name" value="Phage_sheath_1"/>
    <property type="match status" value="1"/>
</dbReference>
<dbReference type="InterPro" id="IPR035089">
    <property type="entry name" value="Phage_sheath_subtilisin"/>
</dbReference>
<accession>A0A4S1XBF8</accession>
<dbReference type="PANTHER" id="PTHR35861:SF1">
    <property type="entry name" value="PHAGE TAIL SHEATH PROTEIN"/>
    <property type="match status" value="1"/>
</dbReference>
<dbReference type="Gene3D" id="3.40.50.11780">
    <property type="match status" value="2"/>
</dbReference>
<evidence type="ECO:0000259" key="2">
    <source>
        <dbReference type="Pfam" id="PF04984"/>
    </source>
</evidence>
<comment type="similarity">
    <text evidence="1">Belongs to the myoviridae tail sheath protein family.</text>
</comment>